<feature type="domain" description="Acylamino-acid-releasing enzyme N-terminal" evidence="4">
    <location>
        <begin position="75"/>
        <end position="218"/>
    </location>
</feature>
<keyword evidence="6" id="KW-1185">Reference proteome</keyword>
<name>A0A8J5YFI3_9ROSI</name>
<dbReference type="Pfam" id="PF19283">
    <property type="entry name" value="APEH_N"/>
    <property type="match status" value="1"/>
</dbReference>
<feature type="region of interest" description="Disordered" evidence="3">
    <location>
        <begin position="212"/>
        <end position="234"/>
    </location>
</feature>
<evidence type="ECO:0000256" key="3">
    <source>
        <dbReference type="SAM" id="MobiDB-lite"/>
    </source>
</evidence>
<comment type="similarity">
    <text evidence="1">Belongs to the peptidase S9C family.</text>
</comment>
<keyword evidence="2" id="KW-0378">Hydrolase</keyword>
<evidence type="ECO:0000256" key="1">
    <source>
        <dbReference type="ARBA" id="ARBA00010040"/>
    </source>
</evidence>
<accession>A0A8J5YFI3</accession>
<gene>
    <name evidence="5" type="ORF">CXB51_022744</name>
</gene>
<protein>
    <recommendedName>
        <fullName evidence="4">Acylamino-acid-releasing enzyme N-terminal domain-containing protein</fullName>
    </recommendedName>
</protein>
<proteinExistence type="inferred from homology"/>
<dbReference type="AlphaFoldDB" id="A0A8J5YFI3"/>
<organism evidence="5 6">
    <name type="scientific">Gossypium anomalum</name>
    <dbReference type="NCBI Taxonomy" id="47600"/>
    <lineage>
        <taxon>Eukaryota</taxon>
        <taxon>Viridiplantae</taxon>
        <taxon>Streptophyta</taxon>
        <taxon>Embryophyta</taxon>
        <taxon>Tracheophyta</taxon>
        <taxon>Spermatophyta</taxon>
        <taxon>Magnoliopsida</taxon>
        <taxon>eudicotyledons</taxon>
        <taxon>Gunneridae</taxon>
        <taxon>Pentapetalae</taxon>
        <taxon>rosids</taxon>
        <taxon>malvids</taxon>
        <taxon>Malvales</taxon>
        <taxon>Malvaceae</taxon>
        <taxon>Malvoideae</taxon>
        <taxon>Gossypium</taxon>
    </lineage>
</organism>
<evidence type="ECO:0000313" key="5">
    <source>
        <dbReference type="EMBL" id="KAG8484229.1"/>
    </source>
</evidence>
<reference evidence="5 6" key="1">
    <citation type="journal article" date="2021" name="bioRxiv">
        <title>The Gossypium anomalum genome as a resource for cotton improvement and evolutionary analysis of hybrid incompatibility.</title>
        <authorList>
            <person name="Grover C.E."/>
            <person name="Yuan D."/>
            <person name="Arick M.A."/>
            <person name="Miller E.R."/>
            <person name="Hu G."/>
            <person name="Peterson D.G."/>
            <person name="Wendel J.F."/>
            <person name="Udall J.A."/>
        </authorList>
    </citation>
    <scope>NUCLEOTIDE SEQUENCE [LARGE SCALE GENOMIC DNA]</scope>
    <source>
        <strain evidence="5">JFW-Udall</strain>
        <tissue evidence="5">Leaf</tissue>
    </source>
</reference>
<dbReference type="PANTHER" id="PTHR42776:SF4">
    <property type="entry name" value="ACYLAMINO-ACID-RELEASING ENZYME"/>
    <property type="match status" value="1"/>
</dbReference>
<comment type="caution">
    <text evidence="5">The sequence shown here is derived from an EMBL/GenBank/DDBJ whole genome shotgun (WGS) entry which is preliminary data.</text>
</comment>
<dbReference type="InterPro" id="IPR045550">
    <property type="entry name" value="AARE_N"/>
</dbReference>
<dbReference type="Proteomes" id="UP000701853">
    <property type="component" value="Chromosome 9"/>
</dbReference>
<dbReference type="OrthoDB" id="416344at2759"/>
<evidence type="ECO:0000259" key="4">
    <source>
        <dbReference type="Pfam" id="PF19283"/>
    </source>
</evidence>
<dbReference type="PANTHER" id="PTHR42776">
    <property type="entry name" value="SERINE PEPTIDASE S9 FAMILY MEMBER"/>
    <property type="match status" value="1"/>
</dbReference>
<evidence type="ECO:0000256" key="2">
    <source>
        <dbReference type="ARBA" id="ARBA00022801"/>
    </source>
</evidence>
<dbReference type="GO" id="GO:0004252">
    <property type="term" value="F:serine-type endopeptidase activity"/>
    <property type="evidence" value="ECO:0007669"/>
    <property type="project" value="TreeGrafter"/>
</dbReference>
<evidence type="ECO:0000313" key="6">
    <source>
        <dbReference type="Proteomes" id="UP000701853"/>
    </source>
</evidence>
<dbReference type="EMBL" id="JAHUZN010000009">
    <property type="protein sequence ID" value="KAG8484229.1"/>
    <property type="molecule type" value="Genomic_DNA"/>
</dbReference>
<sequence>MWLEIICGIIIYQLFRRFFYGGNDVLDVETSDFNAIFSVANRKNLPAILAMDSSKAGTVKELPVGLDEATEEEYASHIDKAWVFKSESGIGSQAMFSISQPNLLANKKRKFMLSTSISKESNNNVNFQWAPFPVEMTGVSITVPSPSGSKLLVIRNPENESPTQFEIWSSSRLEKEFRIPQSTHGSVYADGWFWGISWNSDESLIAYVAEEPSPCKPSSGVDELEKQLAPLRNP</sequence>